<evidence type="ECO:0000313" key="3">
    <source>
        <dbReference type="EMBL" id="KRM40396.1"/>
    </source>
</evidence>
<dbReference type="Pfam" id="PF00144">
    <property type="entry name" value="Beta-lactamase"/>
    <property type="match status" value="1"/>
</dbReference>
<evidence type="ECO:0000313" key="4">
    <source>
        <dbReference type="Proteomes" id="UP000051223"/>
    </source>
</evidence>
<evidence type="ECO:0000259" key="2">
    <source>
        <dbReference type="Pfam" id="PF00144"/>
    </source>
</evidence>
<dbReference type="AlphaFoldDB" id="A0A0R1YMF2"/>
<keyword evidence="1" id="KW-0732">Signal</keyword>
<accession>A0A0R1YMF2</accession>
<dbReference type="InterPro" id="IPR050491">
    <property type="entry name" value="AmpC-like"/>
</dbReference>
<dbReference type="SUPFAM" id="SSF56601">
    <property type="entry name" value="beta-lactamase/transpeptidase-like"/>
    <property type="match status" value="1"/>
</dbReference>
<dbReference type="STRING" id="1423754.FC39_GL000671"/>
<organism evidence="3 4">
    <name type="scientific">Lactobacillus hamsteri DSM 5661 = JCM 6256</name>
    <dbReference type="NCBI Taxonomy" id="1423754"/>
    <lineage>
        <taxon>Bacteria</taxon>
        <taxon>Bacillati</taxon>
        <taxon>Bacillota</taxon>
        <taxon>Bacilli</taxon>
        <taxon>Lactobacillales</taxon>
        <taxon>Lactobacillaceae</taxon>
        <taxon>Lactobacillus</taxon>
    </lineage>
</organism>
<feature type="signal peptide" evidence="1">
    <location>
        <begin position="1"/>
        <end position="23"/>
    </location>
</feature>
<dbReference type="eggNOG" id="COG1680">
    <property type="taxonomic scope" value="Bacteria"/>
</dbReference>
<proteinExistence type="predicted"/>
<dbReference type="Proteomes" id="UP000051223">
    <property type="component" value="Unassembled WGS sequence"/>
</dbReference>
<dbReference type="PANTHER" id="PTHR46825">
    <property type="entry name" value="D-ALANYL-D-ALANINE-CARBOXYPEPTIDASE/ENDOPEPTIDASE AMPH"/>
    <property type="match status" value="1"/>
</dbReference>
<feature type="domain" description="Beta-lactamase-related" evidence="2">
    <location>
        <begin position="41"/>
        <end position="359"/>
    </location>
</feature>
<keyword evidence="4" id="KW-1185">Reference proteome</keyword>
<dbReference type="PATRIC" id="fig|1423754.3.peg.691"/>
<feature type="chain" id="PRO_5038345946" evidence="1">
    <location>
        <begin position="24"/>
        <end position="376"/>
    </location>
</feature>
<name>A0A0R1YMF2_9LACO</name>
<evidence type="ECO:0000256" key="1">
    <source>
        <dbReference type="SAM" id="SignalP"/>
    </source>
</evidence>
<dbReference type="EMBL" id="AZGI01000021">
    <property type="protein sequence ID" value="KRM40396.1"/>
    <property type="molecule type" value="Genomic_DNA"/>
</dbReference>
<comment type="caution">
    <text evidence="3">The sequence shown here is derived from an EMBL/GenBank/DDBJ whole genome shotgun (WGS) entry which is preliminary data.</text>
</comment>
<reference evidence="3 4" key="1">
    <citation type="journal article" date="2015" name="Genome Announc.">
        <title>Expanding the biotechnology potential of lactobacilli through comparative genomics of 213 strains and associated genera.</title>
        <authorList>
            <person name="Sun Z."/>
            <person name="Harris H.M."/>
            <person name="McCann A."/>
            <person name="Guo C."/>
            <person name="Argimon S."/>
            <person name="Zhang W."/>
            <person name="Yang X."/>
            <person name="Jeffery I.B."/>
            <person name="Cooney J.C."/>
            <person name="Kagawa T.F."/>
            <person name="Liu W."/>
            <person name="Song Y."/>
            <person name="Salvetti E."/>
            <person name="Wrobel A."/>
            <person name="Rasinkangas P."/>
            <person name="Parkhill J."/>
            <person name="Rea M.C."/>
            <person name="O'Sullivan O."/>
            <person name="Ritari J."/>
            <person name="Douillard F.P."/>
            <person name="Paul Ross R."/>
            <person name="Yang R."/>
            <person name="Briner A.E."/>
            <person name="Felis G.E."/>
            <person name="de Vos W.M."/>
            <person name="Barrangou R."/>
            <person name="Klaenhammer T.R."/>
            <person name="Caufield P.W."/>
            <person name="Cui Y."/>
            <person name="Zhang H."/>
            <person name="O'Toole P.W."/>
        </authorList>
    </citation>
    <scope>NUCLEOTIDE SEQUENCE [LARGE SCALE GENOMIC DNA]</scope>
    <source>
        <strain evidence="3 4">DSM 5661</strain>
    </source>
</reference>
<gene>
    <name evidence="3" type="ORF">FC39_GL000671</name>
</gene>
<dbReference type="PANTHER" id="PTHR46825:SF7">
    <property type="entry name" value="D-ALANYL-D-ALANINE CARBOXYPEPTIDASE"/>
    <property type="match status" value="1"/>
</dbReference>
<sequence>MKKKLLALAIAVAGLTVPLGFSSKSHNTVMAATTAEKSEMRSFVRNTMAQNHVRGSVVVIKDGQPQQISYGWAWYGKRIGNGNTKVVYPTCSLQKVLTGAMIVQLINETNGTDQQFSQYTKISRWYPNLRNANQISVGNLLTHTSGLTATGTEVNRGYNYSEDNAVKWVINNANATPEAKVGTYYYNNTNYILLAGIIKAVTGKSYEQNFQERIIDKLGLDHTYLYQNIPGSMTDAISYVWNGSKNYKQGAYVKRSLASQLVGAGNLFSTPMDYYKMQVGLTNGAILSSSDFHYLTHLKAKITDYSGGVYLKNNETLKMAYGNLAGTHFGDWFQMTTDNQNGLVMFLNQTAGNESANKAVGYQILNHIKANTFTAN</sequence>
<dbReference type="Gene3D" id="3.40.710.10">
    <property type="entry name" value="DD-peptidase/beta-lactamase superfamily"/>
    <property type="match status" value="1"/>
</dbReference>
<dbReference type="InterPro" id="IPR001466">
    <property type="entry name" value="Beta-lactam-related"/>
</dbReference>
<dbReference type="InterPro" id="IPR012338">
    <property type="entry name" value="Beta-lactam/transpept-like"/>
</dbReference>
<protein>
    <submittedName>
        <fullName evidence="3">Beta-lactamase</fullName>
    </submittedName>
</protein>